<accession>A0ABW3ZLM4</accession>
<dbReference type="EMBL" id="JBHTMU010000033">
    <property type="protein sequence ID" value="MFD1343888.1"/>
    <property type="molecule type" value="Genomic_DNA"/>
</dbReference>
<evidence type="ECO:0000256" key="1">
    <source>
        <dbReference type="SAM" id="Phobius"/>
    </source>
</evidence>
<comment type="caution">
    <text evidence="2">The sequence shown here is derived from an EMBL/GenBank/DDBJ whole genome shotgun (WGS) entry which is preliminary data.</text>
</comment>
<evidence type="ECO:0000313" key="3">
    <source>
        <dbReference type="Proteomes" id="UP001597135"/>
    </source>
</evidence>
<dbReference type="Proteomes" id="UP001597135">
    <property type="component" value="Unassembled WGS sequence"/>
</dbReference>
<keyword evidence="1" id="KW-1133">Transmembrane helix</keyword>
<proteinExistence type="predicted"/>
<feature type="transmembrane region" description="Helical" evidence="1">
    <location>
        <begin position="109"/>
        <end position="129"/>
    </location>
</feature>
<keyword evidence="1" id="KW-0812">Transmembrane</keyword>
<feature type="transmembrane region" description="Helical" evidence="1">
    <location>
        <begin position="79"/>
        <end position="102"/>
    </location>
</feature>
<feature type="transmembrane region" description="Helical" evidence="1">
    <location>
        <begin position="141"/>
        <end position="160"/>
    </location>
</feature>
<dbReference type="RefSeq" id="WP_386805217.1">
    <property type="nucleotide sequence ID" value="NZ_JBHTMU010000033.1"/>
</dbReference>
<organism evidence="2 3">
    <name type="scientific">Litorisediminicola beolgyonensis</name>
    <dbReference type="NCBI Taxonomy" id="1173614"/>
    <lineage>
        <taxon>Bacteria</taxon>
        <taxon>Pseudomonadati</taxon>
        <taxon>Pseudomonadota</taxon>
        <taxon>Alphaproteobacteria</taxon>
        <taxon>Rhodobacterales</taxon>
        <taxon>Paracoccaceae</taxon>
        <taxon>Litorisediminicola</taxon>
    </lineage>
</organism>
<protein>
    <submittedName>
        <fullName evidence="2">Uncharacterized protein</fullName>
    </submittedName>
</protein>
<keyword evidence="1" id="KW-0472">Membrane</keyword>
<reference evidence="3" key="1">
    <citation type="journal article" date="2019" name="Int. J. Syst. Evol. Microbiol.">
        <title>The Global Catalogue of Microorganisms (GCM) 10K type strain sequencing project: providing services to taxonomists for standard genome sequencing and annotation.</title>
        <authorList>
            <consortium name="The Broad Institute Genomics Platform"/>
            <consortium name="The Broad Institute Genome Sequencing Center for Infectious Disease"/>
            <person name="Wu L."/>
            <person name="Ma J."/>
        </authorList>
    </citation>
    <scope>NUCLEOTIDE SEQUENCE [LARGE SCALE GENOMIC DNA]</scope>
    <source>
        <strain evidence="3">CCUG 62953</strain>
    </source>
</reference>
<evidence type="ECO:0000313" key="2">
    <source>
        <dbReference type="EMBL" id="MFD1343888.1"/>
    </source>
</evidence>
<gene>
    <name evidence="2" type="ORF">ACFQ4E_15780</name>
</gene>
<sequence length="167" mass="18294">MRLMKTLNTSAKLSAVRNRATMKLANRHPYRFGCGIVVRVGLLLGVAELIASLHSADPESAFSGTLFQGLANAFWTTQFTLLLPFTLVVIWIALTSIAANVFGFRMKSGFFWLIVGGVAFSLATTGIGWTVFHRALETDLSFPLMATISGLSIVMALFMTRDQLEFP</sequence>
<name>A0ABW3ZLM4_9RHOB</name>
<keyword evidence="3" id="KW-1185">Reference proteome</keyword>